<evidence type="ECO:0000313" key="3">
    <source>
        <dbReference type="Proteomes" id="UP000053105"/>
    </source>
</evidence>
<proteinExistence type="predicted"/>
<evidence type="ECO:0000256" key="1">
    <source>
        <dbReference type="SAM" id="MobiDB-lite"/>
    </source>
</evidence>
<dbReference type="AlphaFoldDB" id="A0A0M8ZVF0"/>
<gene>
    <name evidence="2" type="ORF">WN51_04742</name>
</gene>
<name>A0A0M8ZVF0_9HYME</name>
<protein>
    <submittedName>
        <fullName evidence="2">Uncharacterized protein</fullName>
    </submittedName>
</protein>
<dbReference type="Proteomes" id="UP000053105">
    <property type="component" value="Unassembled WGS sequence"/>
</dbReference>
<reference evidence="2 3" key="1">
    <citation type="submission" date="2015-07" db="EMBL/GenBank/DDBJ databases">
        <title>The genome of Melipona quadrifasciata.</title>
        <authorList>
            <person name="Pan H."/>
            <person name="Kapheim K."/>
        </authorList>
    </citation>
    <scope>NUCLEOTIDE SEQUENCE [LARGE SCALE GENOMIC DNA]</scope>
    <source>
        <strain evidence="2">0111107301</strain>
        <tissue evidence="2">Whole body</tissue>
    </source>
</reference>
<dbReference type="EMBL" id="KQ435863">
    <property type="protein sequence ID" value="KOX70339.1"/>
    <property type="molecule type" value="Genomic_DNA"/>
</dbReference>
<feature type="region of interest" description="Disordered" evidence="1">
    <location>
        <begin position="1"/>
        <end position="28"/>
    </location>
</feature>
<accession>A0A0M8ZVF0</accession>
<organism evidence="2 3">
    <name type="scientific">Melipona quadrifasciata</name>
    <dbReference type="NCBI Taxonomy" id="166423"/>
    <lineage>
        <taxon>Eukaryota</taxon>
        <taxon>Metazoa</taxon>
        <taxon>Ecdysozoa</taxon>
        <taxon>Arthropoda</taxon>
        <taxon>Hexapoda</taxon>
        <taxon>Insecta</taxon>
        <taxon>Pterygota</taxon>
        <taxon>Neoptera</taxon>
        <taxon>Endopterygota</taxon>
        <taxon>Hymenoptera</taxon>
        <taxon>Apocrita</taxon>
        <taxon>Aculeata</taxon>
        <taxon>Apoidea</taxon>
        <taxon>Anthophila</taxon>
        <taxon>Apidae</taxon>
        <taxon>Melipona</taxon>
    </lineage>
</organism>
<evidence type="ECO:0000313" key="2">
    <source>
        <dbReference type="EMBL" id="KOX70339.1"/>
    </source>
</evidence>
<feature type="compositionally biased region" description="Basic and acidic residues" evidence="1">
    <location>
        <begin position="1"/>
        <end position="21"/>
    </location>
</feature>
<sequence>MTNGVREIDGKERSSCLDDSGRNSFPTDLHSGRCVNLEALKAKRLQAVGRWRTGMREPDSSIFLRECICLPT</sequence>
<keyword evidence="3" id="KW-1185">Reference proteome</keyword>